<dbReference type="PANTHER" id="PTHR30071:SF1">
    <property type="entry name" value="CYTOCHROME B_B6 PROTEIN-RELATED"/>
    <property type="match status" value="1"/>
</dbReference>
<organism evidence="9 10">
    <name type="scientific">Campylobacter mucosalis CCUG 21559</name>
    <dbReference type="NCBI Taxonomy" id="1032067"/>
    <lineage>
        <taxon>Bacteria</taxon>
        <taxon>Pseudomonadati</taxon>
        <taxon>Campylobacterota</taxon>
        <taxon>Epsilonproteobacteria</taxon>
        <taxon>Campylobacterales</taxon>
        <taxon>Campylobacteraceae</taxon>
        <taxon>Campylobacter</taxon>
    </lineage>
</organism>
<evidence type="ECO:0000259" key="7">
    <source>
        <dbReference type="Pfam" id="PF01578"/>
    </source>
</evidence>
<dbReference type="Pfam" id="PF01578">
    <property type="entry name" value="Cytochrom_C_asm"/>
    <property type="match status" value="1"/>
</dbReference>
<gene>
    <name evidence="9" type="primary">ccsBA</name>
    <name evidence="9" type="ORF">CMUC_1679</name>
</gene>
<feature type="transmembrane region" description="Helical" evidence="6">
    <location>
        <begin position="819"/>
        <end position="838"/>
    </location>
</feature>
<evidence type="ECO:0000313" key="10">
    <source>
        <dbReference type="Proteomes" id="UP000503264"/>
    </source>
</evidence>
<feature type="domain" description="ResB-like" evidence="8">
    <location>
        <begin position="331"/>
        <end position="403"/>
    </location>
</feature>
<feature type="transmembrane region" description="Helical" evidence="6">
    <location>
        <begin position="942"/>
        <end position="960"/>
    </location>
</feature>
<dbReference type="PANTHER" id="PTHR30071">
    <property type="entry name" value="HEME EXPORTER PROTEIN C"/>
    <property type="match status" value="1"/>
</dbReference>
<dbReference type="GO" id="GO:0005886">
    <property type="term" value="C:plasma membrane"/>
    <property type="evidence" value="ECO:0007669"/>
    <property type="project" value="TreeGrafter"/>
</dbReference>
<feature type="domain" description="ResB-like" evidence="8">
    <location>
        <begin position="73"/>
        <end position="126"/>
    </location>
</feature>
<dbReference type="GO" id="GO:0017004">
    <property type="term" value="P:cytochrome complex assembly"/>
    <property type="evidence" value="ECO:0007669"/>
    <property type="project" value="UniProtKB-KW"/>
</dbReference>
<proteinExistence type="predicted"/>
<keyword evidence="3" id="KW-0201">Cytochrome c-type biogenesis</keyword>
<dbReference type="InterPro" id="IPR007816">
    <property type="entry name" value="ResB-like_domain"/>
</dbReference>
<feature type="transmembrane region" description="Helical" evidence="6">
    <location>
        <begin position="44"/>
        <end position="67"/>
    </location>
</feature>
<feature type="transmembrane region" description="Helical" evidence="6">
    <location>
        <begin position="904"/>
        <end position="922"/>
    </location>
</feature>
<feature type="transmembrane region" description="Helical" evidence="6">
    <location>
        <begin position="733"/>
        <end position="750"/>
    </location>
</feature>
<feature type="transmembrane region" description="Helical" evidence="6">
    <location>
        <begin position="762"/>
        <end position="784"/>
    </location>
</feature>
<dbReference type="GO" id="GO:0020037">
    <property type="term" value="F:heme binding"/>
    <property type="evidence" value="ECO:0007669"/>
    <property type="project" value="InterPro"/>
</dbReference>
<dbReference type="EMBL" id="CP012542">
    <property type="protein sequence ID" value="QCD45428.1"/>
    <property type="molecule type" value="Genomic_DNA"/>
</dbReference>
<sequence>MDMFKKFFFSIESAVILFLIFAVGSAAATIIERFYSTQMAWYVVYGAGWFACVQLLLGLNLAYNIFAYKLINLKKLPSLVFHASFLLILIGAGVTRYFGFEGNMHIRENTETNVVSTRDSYVKFSTKLDAKEYSVLVPKNLGDGDFSLNLDMPDGKANLKFKRYVPNAGYRFVDDKDGVAVVEMVLSKGSEKQETNLLDGEEMIVDGITFTLNSQIKDQSKYVAFSSKDGKVSFKSNADISVFDGEKIKAGSVEDISNSKKLYTIDGINFSMSFVSANASRKLVSTQNSEFNAIVADVNYKNQSKEVVMFYNLIEPSRALVGDNMFFASWGAQEVKLPFSLYLKDFELKRYPGSNSPMGYASDVVVKDSKADVEPFDYRIYMNNVLDYDGYRFFQSSYDQDEQGTILSVNKDPGKIPTYIGYFLMGLGFLLNVINPHSRFRKLARLINESSSKKIAVLFAVLLFALTQKETFAYDFSPHIDASHAQKLSKILVQSQDGRIKPFDTISKDVLNKIYRKDSIGTLNSNQAVLSIMLDPGYWRAEPIIALGSSPELKGEIGVSADKKYASFNDFFIKNQKDNAYKLTRFADIANRKHPGSRNTFDKDVIKVDERVNVFYITFIGEIFKVFPKQDDPSNTWYSPYSAMMYFPPEESDAVANMMKNYFSILDEAISLGQKSDKNADDYAQKWKKADEALDVIIDYQKKFGGQIMPKDSRIDMEILFNKAKIFDRLTPIYLLAGLVLLVFVFVKMLSVKTNISKIFNVIYFINILAFLAHTAGLGLRWYISEHAPWSNAYESMIYIAWALSLSGIIFSRQSPIAMALTSILAGVTLFVAHLSWMDPQITTLVPVLQSYWLTIHVSVITASYGFLGLCALLGFFVLVLIIIQNPKKPNSEISRNITEATRINEMAMILGLSLLTLGNFLGGVWANESWGRYWGWDSKETWALISILVYAAVLHLRFIPKLNNQYAFAVSSMFAYWAIIMTYFGVNFYLAGMHSYASGDPIPVPNFVYVMVAVMIAISVFAYFKRKICTKL</sequence>
<keyword evidence="5 6" id="KW-0472">Membrane</keyword>
<feature type="transmembrane region" description="Helical" evidence="6">
    <location>
        <begin position="967"/>
        <end position="987"/>
    </location>
</feature>
<evidence type="ECO:0000256" key="3">
    <source>
        <dbReference type="ARBA" id="ARBA00022748"/>
    </source>
</evidence>
<dbReference type="InterPro" id="IPR002541">
    <property type="entry name" value="Cyt_c_assembly"/>
</dbReference>
<feature type="transmembrane region" description="Helical" evidence="6">
    <location>
        <begin position="79"/>
        <end position="99"/>
    </location>
</feature>
<dbReference type="Proteomes" id="UP000503264">
    <property type="component" value="Chromosome"/>
</dbReference>
<dbReference type="InterPro" id="IPR045062">
    <property type="entry name" value="Cyt_c_biogenesis_CcsA/CcmC"/>
</dbReference>
<comment type="subcellular location">
    <subcellularLocation>
        <location evidence="1">Membrane</location>
        <topology evidence="1">Multi-pass membrane protein</topology>
    </subcellularLocation>
</comment>
<evidence type="ECO:0000313" key="9">
    <source>
        <dbReference type="EMBL" id="QCD45428.1"/>
    </source>
</evidence>
<evidence type="ECO:0000256" key="6">
    <source>
        <dbReference type="SAM" id="Phobius"/>
    </source>
</evidence>
<feature type="transmembrane region" description="Helical" evidence="6">
    <location>
        <begin position="858"/>
        <end position="884"/>
    </location>
</feature>
<accession>A0A6G5QIB9</accession>
<keyword evidence="10" id="KW-1185">Reference proteome</keyword>
<name>A0A6G5QIB9_9BACT</name>
<evidence type="ECO:0000256" key="5">
    <source>
        <dbReference type="ARBA" id="ARBA00023136"/>
    </source>
</evidence>
<evidence type="ECO:0000259" key="8">
    <source>
        <dbReference type="Pfam" id="PF05140"/>
    </source>
</evidence>
<evidence type="ECO:0000256" key="2">
    <source>
        <dbReference type="ARBA" id="ARBA00022692"/>
    </source>
</evidence>
<dbReference type="AlphaFoldDB" id="A0A6G5QIB9"/>
<keyword evidence="2 6" id="KW-0812">Transmembrane</keyword>
<feature type="transmembrane region" description="Helical" evidence="6">
    <location>
        <begin position="796"/>
        <end position="812"/>
    </location>
</feature>
<keyword evidence="4 6" id="KW-1133">Transmembrane helix</keyword>
<dbReference type="RefSeq" id="WP_171994158.1">
    <property type="nucleotide sequence ID" value="NZ_CP012542.1"/>
</dbReference>
<feature type="transmembrane region" description="Helical" evidence="6">
    <location>
        <begin position="1007"/>
        <end position="1025"/>
    </location>
</feature>
<evidence type="ECO:0000256" key="4">
    <source>
        <dbReference type="ARBA" id="ARBA00022989"/>
    </source>
</evidence>
<dbReference type="Pfam" id="PF05140">
    <property type="entry name" value="ResB"/>
    <property type="match status" value="2"/>
</dbReference>
<reference evidence="9 10" key="1">
    <citation type="submission" date="2016-07" db="EMBL/GenBank/DDBJ databases">
        <title>Comparative genomics of the Campylobacter concisus group.</title>
        <authorList>
            <person name="Miller W.G."/>
            <person name="Yee E."/>
            <person name="Chapman M.H."/>
            <person name="Huynh S."/>
            <person name="Bono J.L."/>
            <person name="On S.L.W."/>
            <person name="StLeger J."/>
            <person name="Foster G."/>
            <person name="Parker C.T."/>
        </authorList>
    </citation>
    <scope>NUCLEOTIDE SEQUENCE [LARGE SCALE GENOMIC DNA]</scope>
    <source>
        <strain evidence="9 10">CCUG 21559</strain>
    </source>
</reference>
<feature type="domain" description="Cytochrome c assembly protein" evidence="7">
    <location>
        <begin position="790"/>
        <end position="995"/>
    </location>
</feature>
<protein>
    <submittedName>
        <fullName evidence="9">Cytochrome c biogenesis protein</fullName>
    </submittedName>
</protein>
<evidence type="ECO:0000256" key="1">
    <source>
        <dbReference type="ARBA" id="ARBA00004141"/>
    </source>
</evidence>